<reference evidence="14" key="1">
    <citation type="submission" date="2022-07" db="EMBL/GenBank/DDBJ databases">
        <authorList>
            <person name="Trinca V."/>
            <person name="Uliana J.V.C."/>
            <person name="Torres T.T."/>
            <person name="Ward R.J."/>
            <person name="Monesi N."/>
        </authorList>
    </citation>
    <scope>NUCLEOTIDE SEQUENCE</scope>
    <source>
        <strain evidence="14">HSMRA1968</strain>
        <tissue evidence="14">Whole embryos</tissue>
    </source>
</reference>
<evidence type="ECO:0000313" key="14">
    <source>
        <dbReference type="EMBL" id="KAJ6650187.1"/>
    </source>
</evidence>
<dbReference type="PANTHER" id="PTHR45418">
    <property type="entry name" value="CANCER/TESTIS ANTIGEN 55"/>
    <property type="match status" value="1"/>
</dbReference>
<feature type="domain" description="DNA2/NAM7 helicase helicase" evidence="11">
    <location>
        <begin position="751"/>
        <end position="837"/>
    </location>
</feature>
<dbReference type="AlphaFoldDB" id="A0A9Q0NHJ0"/>
<keyword evidence="4" id="KW-0963">Cytoplasm</keyword>
<evidence type="ECO:0000259" key="12">
    <source>
        <dbReference type="Pfam" id="PF13087"/>
    </source>
</evidence>
<dbReference type="EC" id="3.6.4.13" evidence="3"/>
<accession>A0A9Q0NHJ0</accession>
<keyword evidence="5" id="KW-0547">Nucleotide-binding</keyword>
<dbReference type="Pfam" id="PF21634">
    <property type="entry name" value="MOV-10_beta-barrel"/>
    <property type="match status" value="1"/>
</dbReference>
<dbReference type="GO" id="GO:0005524">
    <property type="term" value="F:ATP binding"/>
    <property type="evidence" value="ECO:0007669"/>
    <property type="project" value="UniProtKB-KW"/>
</dbReference>
<dbReference type="OrthoDB" id="6513042at2759"/>
<organism evidence="14 15">
    <name type="scientific">Pseudolycoriella hygida</name>
    <dbReference type="NCBI Taxonomy" id="35572"/>
    <lineage>
        <taxon>Eukaryota</taxon>
        <taxon>Metazoa</taxon>
        <taxon>Ecdysozoa</taxon>
        <taxon>Arthropoda</taxon>
        <taxon>Hexapoda</taxon>
        <taxon>Insecta</taxon>
        <taxon>Pterygota</taxon>
        <taxon>Neoptera</taxon>
        <taxon>Endopterygota</taxon>
        <taxon>Diptera</taxon>
        <taxon>Nematocera</taxon>
        <taxon>Sciaroidea</taxon>
        <taxon>Sciaridae</taxon>
        <taxon>Pseudolycoriella</taxon>
    </lineage>
</organism>
<evidence type="ECO:0000256" key="8">
    <source>
        <dbReference type="ARBA" id="ARBA00022840"/>
    </source>
</evidence>
<evidence type="ECO:0000256" key="1">
    <source>
        <dbReference type="ARBA" id="ARBA00004496"/>
    </source>
</evidence>
<evidence type="ECO:0000256" key="4">
    <source>
        <dbReference type="ARBA" id="ARBA00022490"/>
    </source>
</evidence>
<gene>
    <name evidence="14" type="primary">armi_3</name>
    <name evidence="14" type="ORF">Bhyg_05432</name>
</gene>
<dbReference type="InterPro" id="IPR041677">
    <property type="entry name" value="DNA2/NAM7_AAA_11"/>
</dbReference>
<evidence type="ECO:0000256" key="7">
    <source>
        <dbReference type="ARBA" id="ARBA00022806"/>
    </source>
</evidence>
<dbReference type="GO" id="GO:0003724">
    <property type="term" value="F:RNA helicase activity"/>
    <property type="evidence" value="ECO:0007669"/>
    <property type="project" value="UniProtKB-EC"/>
</dbReference>
<dbReference type="PANTHER" id="PTHR45418:SF1">
    <property type="entry name" value="CANCER_TESTIS ANTIGEN 55"/>
    <property type="match status" value="1"/>
</dbReference>
<dbReference type="SUPFAM" id="SSF52540">
    <property type="entry name" value="P-loop containing nucleoside triphosphate hydrolases"/>
    <property type="match status" value="1"/>
</dbReference>
<proteinExistence type="inferred from homology"/>
<evidence type="ECO:0000259" key="13">
    <source>
        <dbReference type="Pfam" id="PF21634"/>
    </source>
</evidence>
<comment type="caution">
    <text evidence="14">The sequence shown here is derived from an EMBL/GenBank/DDBJ whole genome shotgun (WGS) entry which is preliminary data.</text>
</comment>
<keyword evidence="8" id="KW-0067">ATP-binding</keyword>
<evidence type="ECO:0000256" key="6">
    <source>
        <dbReference type="ARBA" id="ARBA00022801"/>
    </source>
</evidence>
<keyword evidence="7 14" id="KW-0347">Helicase</keyword>
<evidence type="ECO:0000256" key="5">
    <source>
        <dbReference type="ARBA" id="ARBA00022741"/>
    </source>
</evidence>
<keyword evidence="6" id="KW-0378">Hydrolase</keyword>
<feature type="non-terminal residue" evidence="14">
    <location>
        <position position="1"/>
    </location>
</feature>
<keyword evidence="10" id="KW-0175">Coiled coil</keyword>
<evidence type="ECO:0000256" key="9">
    <source>
        <dbReference type="ARBA" id="ARBA00047984"/>
    </source>
</evidence>
<dbReference type="Pfam" id="PF13086">
    <property type="entry name" value="AAA_11"/>
    <property type="match status" value="2"/>
</dbReference>
<dbReference type="Gene3D" id="3.40.50.300">
    <property type="entry name" value="P-loop containing nucleotide triphosphate hydrolases"/>
    <property type="match status" value="2"/>
</dbReference>
<feature type="coiled-coil region" evidence="10">
    <location>
        <begin position="85"/>
        <end position="123"/>
    </location>
</feature>
<keyword evidence="15" id="KW-1185">Reference proteome</keyword>
<dbReference type="InterPro" id="IPR027417">
    <property type="entry name" value="P-loop_NTPase"/>
</dbReference>
<feature type="domain" description="DNA2/NAM7 helicase-like C-terminal" evidence="12">
    <location>
        <begin position="983"/>
        <end position="1183"/>
    </location>
</feature>
<evidence type="ECO:0000313" key="15">
    <source>
        <dbReference type="Proteomes" id="UP001151699"/>
    </source>
</evidence>
<dbReference type="CDD" id="cd18808">
    <property type="entry name" value="SF1_C_Upf1"/>
    <property type="match status" value="1"/>
</dbReference>
<comment type="subcellular location">
    <subcellularLocation>
        <location evidence="1">Cytoplasm</location>
    </subcellularLocation>
</comment>
<dbReference type="InterPro" id="IPR047187">
    <property type="entry name" value="SF1_C_Upf1"/>
</dbReference>
<dbReference type="EMBL" id="WJQU01000001">
    <property type="protein sequence ID" value="KAJ6650187.1"/>
    <property type="molecule type" value="Genomic_DNA"/>
</dbReference>
<protein>
    <recommendedName>
        <fullName evidence="3">RNA helicase</fullName>
        <ecNumber evidence="3">3.6.4.13</ecNumber>
    </recommendedName>
</protein>
<dbReference type="Pfam" id="PF13087">
    <property type="entry name" value="AAA_12"/>
    <property type="match status" value="1"/>
</dbReference>
<feature type="domain" description="Helicase MOV-10-like beta-barrel" evidence="13">
    <location>
        <begin position="612"/>
        <end position="689"/>
    </location>
</feature>
<evidence type="ECO:0000256" key="2">
    <source>
        <dbReference type="ARBA" id="ARBA00005601"/>
    </source>
</evidence>
<dbReference type="InterPro" id="IPR049080">
    <property type="entry name" value="MOV-10-like_beta-barrel"/>
</dbReference>
<dbReference type="GO" id="GO:0016787">
    <property type="term" value="F:hydrolase activity"/>
    <property type="evidence" value="ECO:0007669"/>
    <property type="project" value="UniProtKB-KW"/>
</dbReference>
<comment type="catalytic activity">
    <reaction evidence="9">
        <text>ATP + H2O = ADP + phosphate + H(+)</text>
        <dbReference type="Rhea" id="RHEA:13065"/>
        <dbReference type="ChEBI" id="CHEBI:15377"/>
        <dbReference type="ChEBI" id="CHEBI:15378"/>
        <dbReference type="ChEBI" id="CHEBI:30616"/>
        <dbReference type="ChEBI" id="CHEBI:43474"/>
        <dbReference type="ChEBI" id="CHEBI:456216"/>
        <dbReference type="EC" id="3.6.4.13"/>
    </reaction>
</comment>
<dbReference type="InterPro" id="IPR041679">
    <property type="entry name" value="DNA2/NAM7-like_C"/>
</dbReference>
<evidence type="ECO:0000256" key="3">
    <source>
        <dbReference type="ARBA" id="ARBA00012552"/>
    </source>
</evidence>
<name>A0A9Q0NHJ0_9DIPT</name>
<feature type="domain" description="DNA2/NAM7 helicase helicase" evidence="11">
    <location>
        <begin position="880"/>
        <end position="955"/>
    </location>
</feature>
<evidence type="ECO:0000256" key="10">
    <source>
        <dbReference type="SAM" id="Coils"/>
    </source>
</evidence>
<dbReference type="Proteomes" id="UP001151699">
    <property type="component" value="Chromosome A"/>
</dbReference>
<evidence type="ECO:0000259" key="11">
    <source>
        <dbReference type="Pfam" id="PF13086"/>
    </source>
</evidence>
<dbReference type="GO" id="GO:0005737">
    <property type="term" value="C:cytoplasm"/>
    <property type="evidence" value="ECO:0007669"/>
    <property type="project" value="UniProtKB-SubCell"/>
</dbReference>
<comment type="similarity">
    <text evidence="2">Belongs to the DNA2/NAM7 helicase family. SDE3 subfamily.</text>
</comment>
<sequence length="1229" mass="140809">MAEEGVPNTSEKTSEKNKDQIPDVNSYRFQLLGRIKFWHIVGAQEECLHHVVDKKRLENLRKELVGLKNTEIFEMWLITNLWSKFNTQSNEIEDIQNELDKVLESAKAIHQEYEEENGSQERNEDLRVSEQQCVLSRGKITSLSVAAGRINNEIVFPITVAGSLNLSVGQTVSYLWYQKHDESIIRICKIVEIVEENWNEPVTEEAIEELRHQRPEVFEVFDVKKVGFIIQKRKDRITIDGETSFSLDDIEYTFKPRVYDQVAYVCRVQRDPKLVNEAGITLKIVKMVPNITKTIKGKITALEEKVHGVICNQYFFFWDALDPDYRTVNVGDSVSAECIQCERTDETFEWRCLSVVLMESAISANNDITYVSSQKIQSQNMNGIEITDNIVVEFFALNETKQFKMLVKNKGADAQNVLESVFIGNKYDSQLKLISPARSESFSLQPGEERQYVFEAKSRFFGDAMEKLYIKFNGPAGRFKIMRFITISVNDIDQLHSTMGTGANLHRNVSYTRQVMRKDFSHMIPGVPLKKNANFVYKRLQTWDVPKSLSDLVTDPKCTSNDISETLDLAIPPLKSALNIKIYCLVFHNLLYLEECEMHHSMRKYDKKAFFKREKEYLSLPVQNIAETRPSLVIGDYVIASKLFVSQHQRGKEEANQGFIHDVKGDRILLKFSDAFHCKYNSEDYDIKFFFSRMPLRKQHHALELVYRKLPFVLFPSKIMMNEKQMDVELDSDSGEMRSGSSVIPWFNPLLNIIQKEAVVNILQGVARPMPYVIFGPPGTGKTITLIETILQILKNVPHSRILVATPSNSSANLITQRIVESGVLMQGEFLRLVSENSIRKENIPEDIIRHCGTIDLARDGTIKDIDIVTESGLKMCCNTKFLKMRRLLIGTCITLGTLMMCEISEDHFTHVIVDESGQCMETEIMVPISFVEKQLGQIILAGDPMQLGPIILSRYAAARGLEQSFLVRLLNRPIYKADSERFKNRYDPRLVTRLVYNYRSLPSILSIYSELFYDKDLKAMVNDVDSEEAQILRKLKSILPNEELRNVSHGVVFIGVEGKSQRCMDSPSWLNKAEANNVLQFLMKLVRNGFNADDIGVITPYTQQVKTIRMLLEKTDLIMPKVGTVEEFQGQERKIILLSTVRSSARDELKSDKRHSLGFIKSPKRMNVAISRARALLIIFGSPALLVRDDNWKFLIEKCIKSYSTFNCNSSFMDSTIYPKLESDSDSD</sequence>